<proteinExistence type="predicted"/>
<evidence type="ECO:0000313" key="3">
    <source>
        <dbReference type="Proteomes" id="UP000314294"/>
    </source>
</evidence>
<accession>A0A4Z2GFX7</accession>
<feature type="region of interest" description="Disordered" evidence="1">
    <location>
        <begin position="1"/>
        <end position="39"/>
    </location>
</feature>
<dbReference type="Proteomes" id="UP000314294">
    <property type="component" value="Unassembled WGS sequence"/>
</dbReference>
<name>A0A4Z2GFX7_9TELE</name>
<feature type="region of interest" description="Disordered" evidence="1">
    <location>
        <begin position="75"/>
        <end position="124"/>
    </location>
</feature>
<organism evidence="2 3">
    <name type="scientific">Liparis tanakae</name>
    <name type="common">Tanaka's snailfish</name>
    <dbReference type="NCBI Taxonomy" id="230148"/>
    <lineage>
        <taxon>Eukaryota</taxon>
        <taxon>Metazoa</taxon>
        <taxon>Chordata</taxon>
        <taxon>Craniata</taxon>
        <taxon>Vertebrata</taxon>
        <taxon>Euteleostomi</taxon>
        <taxon>Actinopterygii</taxon>
        <taxon>Neopterygii</taxon>
        <taxon>Teleostei</taxon>
        <taxon>Neoteleostei</taxon>
        <taxon>Acanthomorphata</taxon>
        <taxon>Eupercaria</taxon>
        <taxon>Perciformes</taxon>
        <taxon>Cottioidei</taxon>
        <taxon>Cottales</taxon>
        <taxon>Liparidae</taxon>
        <taxon>Liparis</taxon>
    </lineage>
</organism>
<evidence type="ECO:0000256" key="1">
    <source>
        <dbReference type="SAM" id="MobiDB-lite"/>
    </source>
</evidence>
<evidence type="ECO:0000313" key="2">
    <source>
        <dbReference type="EMBL" id="TNN51803.1"/>
    </source>
</evidence>
<comment type="caution">
    <text evidence="2">The sequence shown here is derived from an EMBL/GenBank/DDBJ whole genome shotgun (WGS) entry which is preliminary data.</text>
</comment>
<dbReference type="EMBL" id="SRLO01000569">
    <property type="protein sequence ID" value="TNN51803.1"/>
    <property type="molecule type" value="Genomic_DNA"/>
</dbReference>
<dbReference type="AlphaFoldDB" id="A0A4Z2GFX7"/>
<protein>
    <submittedName>
        <fullName evidence="2">Uncharacterized protein</fullName>
    </submittedName>
</protein>
<gene>
    <name evidence="2" type="ORF">EYF80_037971</name>
</gene>
<sequence length="124" mass="13802">MGCRDRGHENQNIHRVSDAGRRGKTTRLRATRQEASALHRRFKRQHRCGVLNCCTSMGYVSELHIVSGLLASSLPRDEGLSRSQKGSSTGGLRAQINRVDIYDRRGQEAPTDADDTNTQLGMHT</sequence>
<feature type="compositionally biased region" description="Basic and acidic residues" evidence="1">
    <location>
        <begin position="1"/>
        <end position="21"/>
    </location>
</feature>
<reference evidence="2 3" key="1">
    <citation type="submission" date="2019-03" db="EMBL/GenBank/DDBJ databases">
        <title>First draft genome of Liparis tanakae, snailfish: a comprehensive survey of snailfish specific genes.</title>
        <authorList>
            <person name="Kim W."/>
            <person name="Song I."/>
            <person name="Jeong J.-H."/>
            <person name="Kim D."/>
            <person name="Kim S."/>
            <person name="Ryu S."/>
            <person name="Song J.Y."/>
            <person name="Lee S.K."/>
        </authorList>
    </citation>
    <scope>NUCLEOTIDE SEQUENCE [LARGE SCALE GENOMIC DNA]</scope>
    <source>
        <tissue evidence="2">Muscle</tissue>
    </source>
</reference>
<keyword evidence="3" id="KW-1185">Reference proteome</keyword>